<dbReference type="InterPro" id="IPR036291">
    <property type="entry name" value="NAD(P)-bd_dom_sf"/>
</dbReference>
<accession>A0ABU3U2M7</accession>
<dbReference type="RefSeq" id="WP_316660400.1">
    <property type="nucleotide sequence ID" value="NZ_JAWHTF010000001.1"/>
</dbReference>
<dbReference type="PANTHER" id="PTHR43238">
    <property type="entry name" value="GDP-L-FUCOSE SYNTHASE"/>
    <property type="match status" value="1"/>
</dbReference>
<comment type="function">
    <text evidence="5">Catalyzes the two-step NADP-dependent conversion of GDP-4-dehydro-6-deoxy-D-mannose to GDP-fucose, involving an epimerase and a reductase reaction.</text>
</comment>
<dbReference type="InterPro" id="IPR001509">
    <property type="entry name" value="Epimerase_deHydtase"/>
</dbReference>
<evidence type="ECO:0000256" key="1">
    <source>
        <dbReference type="ARBA" id="ARBA00005959"/>
    </source>
</evidence>
<evidence type="ECO:0000256" key="4">
    <source>
        <dbReference type="ARBA" id="ARBA00023235"/>
    </source>
</evidence>
<comment type="similarity">
    <text evidence="1 5">Belongs to the NAD(P)-dependent epimerase/dehydratase family. Fucose synthase subfamily.</text>
</comment>
<feature type="binding site" evidence="5">
    <location>
        <position position="311"/>
    </location>
    <ligand>
        <name>substrate</name>
    </ligand>
</feature>
<feature type="binding site" evidence="5">
    <location>
        <begin position="106"/>
        <end position="109"/>
    </location>
    <ligand>
        <name>NADP(+)</name>
        <dbReference type="ChEBI" id="CHEBI:58349"/>
    </ligand>
</feature>
<dbReference type="Gene3D" id="3.90.25.10">
    <property type="entry name" value="UDP-galactose 4-epimerase, domain 1"/>
    <property type="match status" value="1"/>
</dbReference>
<feature type="binding site" evidence="5">
    <location>
        <position position="232"/>
    </location>
    <ligand>
        <name>substrate</name>
    </ligand>
</feature>
<keyword evidence="5" id="KW-0511">Multifunctional enzyme</keyword>
<keyword evidence="2 5" id="KW-0521">NADP</keyword>
<sequence length="348" mass="39827">MQKTSKIYIAGHRGLVGSAILENLESKGYNNILTRTHSELDLTNQKEVANFFSKEKPEYVFLAAAKVGGIVANNVYRADFIYQNMMIQNNVIHHSYLNNVKKLLFLGSTCIYPKNAPQPMKEEYLLTDILEYTNEPYAIAKIAGIKMCESYNLQYGANFISVMPTNLYGPNDNFDLEKSHVLPALIRKIYLAKLLNESNFSAVLKDLKMDSIQNAKAYLETFGVTKNRVEIWGSGKPRREFLWSEDMADACVFIMENRDFSDTYSEEETEIRNTHLNIGTGHDISIQELAEMIKTIVGYDGELFYNTSKPDGTMRKLTDVTKLNGLGWRHSVELEEGIKKLYKWYVRD</sequence>
<protein>
    <recommendedName>
        <fullName evidence="5">GDP-L-fucose synthase</fullName>
        <ecNumber evidence="5">1.1.1.271</ecNumber>
    </recommendedName>
    <alternativeName>
        <fullName evidence="5">GDP-4-keto-6-deoxy-D-mannose-3,5-epimerase-4-reductase</fullName>
    </alternativeName>
</protein>
<dbReference type="HAMAP" id="MF_00956">
    <property type="entry name" value="GDP_fucose_synth"/>
    <property type="match status" value="1"/>
</dbReference>
<comment type="pathway">
    <text evidence="5">Nucleotide-sugar biosynthesis; GDP-L-fucose biosynthesis via de novo pathway; GDP-L-fucose from GDP-alpha-D-mannose: step 2/2.</text>
</comment>
<dbReference type="SUPFAM" id="SSF51735">
    <property type="entry name" value="NAD(P)-binding Rossmann-fold domains"/>
    <property type="match status" value="1"/>
</dbReference>
<feature type="binding site" evidence="5">
    <location>
        <begin position="164"/>
        <end position="167"/>
    </location>
    <ligand>
        <name>NADP(+)</name>
        <dbReference type="ChEBI" id="CHEBI:58349"/>
    </ligand>
</feature>
<dbReference type="Proteomes" id="UP001268651">
    <property type="component" value="Unassembled WGS sequence"/>
</dbReference>
<feature type="site" description="Important for catalytic activity" evidence="5">
    <location>
        <position position="108"/>
    </location>
</feature>
<organism evidence="7 8">
    <name type="scientific">Gilvirhabdus luticola</name>
    <dbReference type="NCBI Taxonomy" id="3079858"/>
    <lineage>
        <taxon>Bacteria</taxon>
        <taxon>Pseudomonadati</taxon>
        <taxon>Bacteroidota</taxon>
        <taxon>Flavobacteriia</taxon>
        <taxon>Flavobacteriales</taxon>
        <taxon>Flavobacteriaceae</taxon>
        <taxon>Gilvirhabdus</taxon>
    </lineage>
</organism>
<feature type="binding site" evidence="5">
    <location>
        <position position="180"/>
    </location>
    <ligand>
        <name>NADP(+)</name>
        <dbReference type="ChEBI" id="CHEBI:58349"/>
    </ligand>
</feature>
<evidence type="ECO:0000256" key="5">
    <source>
        <dbReference type="HAMAP-Rule" id="MF_00956"/>
    </source>
</evidence>
<feature type="binding site" evidence="5">
    <location>
        <position position="141"/>
    </location>
    <ligand>
        <name>NADP(+)</name>
        <dbReference type="ChEBI" id="CHEBI:58349"/>
    </ligand>
</feature>
<dbReference type="InterPro" id="IPR028614">
    <property type="entry name" value="GDP_fucose/colitose_synth"/>
</dbReference>
<feature type="binding site" evidence="5">
    <location>
        <begin position="11"/>
        <end position="17"/>
    </location>
    <ligand>
        <name>NADP(+)</name>
        <dbReference type="ChEBI" id="CHEBI:58349"/>
    </ligand>
</feature>
<feature type="binding site" evidence="5">
    <location>
        <position position="188"/>
    </location>
    <ligand>
        <name>substrate</name>
    </ligand>
</feature>
<name>A0ABU3U2M7_9FLAO</name>
<dbReference type="PANTHER" id="PTHR43238:SF1">
    <property type="entry name" value="GDP-L-FUCOSE SYNTHASE"/>
    <property type="match status" value="1"/>
</dbReference>
<proteinExistence type="inferred from homology"/>
<comment type="catalytic activity">
    <reaction evidence="5">
        <text>GDP-beta-L-fucose + NADP(+) = GDP-4-dehydro-alpha-D-rhamnose + NADPH + H(+)</text>
        <dbReference type="Rhea" id="RHEA:18885"/>
        <dbReference type="ChEBI" id="CHEBI:15378"/>
        <dbReference type="ChEBI" id="CHEBI:57273"/>
        <dbReference type="ChEBI" id="CHEBI:57783"/>
        <dbReference type="ChEBI" id="CHEBI:57964"/>
        <dbReference type="ChEBI" id="CHEBI:58349"/>
        <dbReference type="EC" id="1.1.1.271"/>
    </reaction>
</comment>
<dbReference type="Pfam" id="PF01370">
    <property type="entry name" value="Epimerase"/>
    <property type="match status" value="1"/>
</dbReference>
<reference evidence="7 8" key="1">
    <citation type="submission" date="2023-10" db="EMBL/GenBank/DDBJ databases">
        <title>Marimonas sp. nov. isolated from tidal mud flat.</title>
        <authorList>
            <person name="Jaincy N.J."/>
            <person name="Srinivasan S."/>
            <person name="Lee S.-S."/>
        </authorList>
    </citation>
    <scope>NUCLEOTIDE SEQUENCE [LARGE SCALE GENOMIC DNA]</scope>
    <source>
        <strain evidence="7 8">MJ-SS3</strain>
    </source>
</reference>
<dbReference type="EC" id="1.1.1.271" evidence="5"/>
<gene>
    <name evidence="5" type="primary">fcl</name>
    <name evidence="7" type="ORF">RXV94_00705</name>
</gene>
<feature type="domain" description="NAD-dependent epimerase/dehydratase" evidence="6">
    <location>
        <begin position="7"/>
        <end position="263"/>
    </location>
</feature>
<evidence type="ECO:0000313" key="7">
    <source>
        <dbReference type="EMBL" id="MDU8884659.1"/>
    </source>
</evidence>
<evidence type="ECO:0000256" key="2">
    <source>
        <dbReference type="ARBA" id="ARBA00022857"/>
    </source>
</evidence>
<comment type="caution">
    <text evidence="7">The sequence shown here is derived from an EMBL/GenBank/DDBJ whole genome shotgun (WGS) entry which is preliminary data.</text>
</comment>
<keyword evidence="4 5" id="KW-0413">Isomerase</keyword>
<feature type="site" description="Important for catalytic activity" evidence="5">
    <location>
        <position position="110"/>
    </location>
</feature>
<evidence type="ECO:0000259" key="6">
    <source>
        <dbReference type="Pfam" id="PF01370"/>
    </source>
</evidence>
<dbReference type="CDD" id="cd05239">
    <property type="entry name" value="GDP_FS_SDR_e"/>
    <property type="match status" value="1"/>
</dbReference>
<dbReference type="Gene3D" id="3.40.50.720">
    <property type="entry name" value="NAD(P)-binding Rossmann-like Domain"/>
    <property type="match status" value="1"/>
</dbReference>
<evidence type="ECO:0000256" key="3">
    <source>
        <dbReference type="ARBA" id="ARBA00023002"/>
    </source>
</evidence>
<dbReference type="EMBL" id="JAWHTF010000001">
    <property type="protein sequence ID" value="MDU8884659.1"/>
    <property type="molecule type" value="Genomic_DNA"/>
</dbReference>
<feature type="active site" description="Proton donor/acceptor" evidence="5">
    <location>
        <position position="137"/>
    </location>
</feature>
<feature type="binding site" evidence="5">
    <location>
        <position position="239"/>
    </location>
    <ligand>
        <name>substrate</name>
    </ligand>
</feature>
<keyword evidence="3 5" id="KW-0560">Oxidoreductase</keyword>
<keyword evidence="8" id="KW-1185">Reference proteome</keyword>
<evidence type="ECO:0000313" key="8">
    <source>
        <dbReference type="Proteomes" id="UP001268651"/>
    </source>
</evidence>